<dbReference type="RefSeq" id="WP_221248928.1">
    <property type="nucleotide sequence ID" value="NZ_AP024355.1"/>
</dbReference>
<dbReference type="InterPro" id="IPR006121">
    <property type="entry name" value="HMA_dom"/>
</dbReference>
<dbReference type="InterPro" id="IPR036163">
    <property type="entry name" value="HMA_dom_sf"/>
</dbReference>
<dbReference type="Gene3D" id="1.10.4030.10">
    <property type="entry name" value="Porin chaperone SurA, peptide-binding domain"/>
    <property type="match status" value="1"/>
</dbReference>
<reference evidence="4 5" key="1">
    <citation type="journal article" date="2016" name="C (Basel)">
        <title>Selective Growth of and Electricity Production by Marine Exoelectrogenic Bacteria in Self-Aggregated Hydrogel of Microbially Reduced Graphene Oxide.</title>
        <authorList>
            <person name="Yoshida N."/>
            <person name="Goto Y."/>
            <person name="Miyata Y."/>
        </authorList>
    </citation>
    <scope>NUCLEOTIDE SEQUENCE [LARGE SCALE GENOMIC DNA]</scope>
    <source>
        <strain evidence="4 5">NIT-T3</strain>
    </source>
</reference>
<keyword evidence="5" id="KW-1185">Reference proteome</keyword>
<evidence type="ECO:0000313" key="4">
    <source>
        <dbReference type="EMBL" id="BCR05509.1"/>
    </source>
</evidence>
<dbReference type="Pfam" id="PF00403">
    <property type="entry name" value="HMA"/>
    <property type="match status" value="1"/>
</dbReference>
<keyword evidence="2" id="KW-0732">Signal</keyword>
<dbReference type="InterPro" id="IPR017969">
    <property type="entry name" value="Heavy-metal-associated_CS"/>
</dbReference>
<evidence type="ECO:0000313" key="5">
    <source>
        <dbReference type="Proteomes" id="UP001319827"/>
    </source>
</evidence>
<dbReference type="Pfam" id="PF13624">
    <property type="entry name" value="SurA_N_3"/>
    <property type="match status" value="1"/>
</dbReference>
<dbReference type="PROSITE" id="PS50846">
    <property type="entry name" value="HMA_2"/>
    <property type="match status" value="1"/>
</dbReference>
<gene>
    <name evidence="4" type="ORF">DESUT3_25780</name>
</gene>
<sequence length="281" mass="30155">MKMRVVLSLVVVVALVAIGAFAWSGFSDGGEYGLAEYKVQKMTCGSCAKNIQNALAGVEGVGSVDVNVTSGRAKVEYAAASIDTEAIAARISEAGYPAELSRNLSAADYRALREDASRLAKDYVAKIGDRLVSRADFEKRLAERRSPKATADMEPGLRRGVWQEMLQRELLLLAAEQNRVVVQDGEVAAEIEKMRAGMPNFDAMIQARFGGEEEFAARVKEDLIINRNIEDHVVAGETDPAARQVKLNSWFKNLSSTTSVEVYDPALKAAAGGGCGGSCCG</sequence>
<dbReference type="InterPro" id="IPR027304">
    <property type="entry name" value="Trigger_fact/SurA_dom_sf"/>
</dbReference>
<dbReference type="SUPFAM" id="SSF109998">
    <property type="entry name" value="Triger factor/SurA peptide-binding domain-like"/>
    <property type="match status" value="1"/>
</dbReference>
<dbReference type="PROSITE" id="PS01047">
    <property type="entry name" value="HMA_1"/>
    <property type="match status" value="1"/>
</dbReference>
<organism evidence="4 5">
    <name type="scientific">Desulfuromonas versatilis</name>
    <dbReference type="NCBI Taxonomy" id="2802975"/>
    <lineage>
        <taxon>Bacteria</taxon>
        <taxon>Pseudomonadati</taxon>
        <taxon>Thermodesulfobacteriota</taxon>
        <taxon>Desulfuromonadia</taxon>
        <taxon>Desulfuromonadales</taxon>
        <taxon>Desulfuromonadaceae</taxon>
        <taxon>Desulfuromonas</taxon>
    </lineage>
</organism>
<feature type="signal peptide" evidence="2">
    <location>
        <begin position="1"/>
        <end position="22"/>
    </location>
</feature>
<name>A0ABN6E1Y8_9BACT</name>
<dbReference type="Proteomes" id="UP001319827">
    <property type="component" value="Chromosome"/>
</dbReference>
<dbReference type="SUPFAM" id="SSF55008">
    <property type="entry name" value="HMA, heavy metal-associated domain"/>
    <property type="match status" value="1"/>
</dbReference>
<feature type="domain" description="HMA" evidence="3">
    <location>
        <begin position="33"/>
        <end position="99"/>
    </location>
</feature>
<dbReference type="EMBL" id="AP024355">
    <property type="protein sequence ID" value="BCR05509.1"/>
    <property type="molecule type" value="Genomic_DNA"/>
</dbReference>
<dbReference type="Gene3D" id="3.30.70.100">
    <property type="match status" value="1"/>
</dbReference>
<evidence type="ECO:0000256" key="1">
    <source>
        <dbReference type="ARBA" id="ARBA00022723"/>
    </source>
</evidence>
<protein>
    <recommendedName>
        <fullName evidence="3">HMA domain-containing protein</fullName>
    </recommendedName>
</protein>
<dbReference type="CDD" id="cd00371">
    <property type="entry name" value="HMA"/>
    <property type="match status" value="1"/>
</dbReference>
<evidence type="ECO:0000259" key="3">
    <source>
        <dbReference type="PROSITE" id="PS50846"/>
    </source>
</evidence>
<evidence type="ECO:0000256" key="2">
    <source>
        <dbReference type="SAM" id="SignalP"/>
    </source>
</evidence>
<proteinExistence type="predicted"/>
<feature type="chain" id="PRO_5046019304" description="HMA domain-containing protein" evidence="2">
    <location>
        <begin position="23"/>
        <end position="281"/>
    </location>
</feature>
<keyword evidence="1" id="KW-0479">Metal-binding</keyword>
<reference evidence="4 5" key="2">
    <citation type="journal article" date="2021" name="Int. J. Syst. Evol. Microbiol.">
        <title>Isolation and Polyphasic Characterization of Desulfuromonas versatilis sp. Nov., an Electrogenic Bacteria Capable of Versatile Metabolism Isolated from a Graphene Oxide-Reducing Enrichment Culture.</title>
        <authorList>
            <person name="Xie L."/>
            <person name="Yoshida N."/>
            <person name="Ishii S."/>
            <person name="Meng L."/>
        </authorList>
    </citation>
    <scope>NUCLEOTIDE SEQUENCE [LARGE SCALE GENOMIC DNA]</scope>
    <source>
        <strain evidence="4 5">NIT-T3</strain>
    </source>
</reference>
<accession>A0ABN6E1Y8</accession>